<dbReference type="InterPro" id="IPR050961">
    <property type="entry name" value="BolA/IbaG_stress_morph_reg"/>
</dbReference>
<evidence type="ECO:0000313" key="5">
    <source>
        <dbReference type="RefSeq" id="XP_005091032.1"/>
    </source>
</evidence>
<evidence type="ECO:0000256" key="1">
    <source>
        <dbReference type="ARBA" id="ARBA00005578"/>
    </source>
</evidence>
<dbReference type="GeneID" id="101857086"/>
<evidence type="ECO:0000313" key="4">
    <source>
        <dbReference type="Proteomes" id="UP000694888"/>
    </source>
</evidence>
<dbReference type="Gene3D" id="3.30.300.90">
    <property type="entry name" value="BolA-like"/>
    <property type="match status" value="1"/>
</dbReference>
<feature type="region of interest" description="Disordered" evidence="3">
    <location>
        <begin position="123"/>
        <end position="143"/>
    </location>
</feature>
<keyword evidence="4" id="KW-1185">Reference proteome</keyword>
<dbReference type="InterPro" id="IPR002634">
    <property type="entry name" value="BolA"/>
</dbReference>
<dbReference type="Proteomes" id="UP000694888">
    <property type="component" value="Unplaced"/>
</dbReference>
<evidence type="ECO:0000256" key="3">
    <source>
        <dbReference type="SAM" id="MobiDB-lite"/>
    </source>
</evidence>
<dbReference type="SUPFAM" id="SSF82657">
    <property type="entry name" value="BolA-like"/>
    <property type="match status" value="1"/>
</dbReference>
<dbReference type="PANTHER" id="PTHR46229:SF2">
    <property type="entry name" value="BOLA-LIKE PROTEIN 1"/>
    <property type="match status" value="1"/>
</dbReference>
<dbReference type="PANTHER" id="PTHR46229">
    <property type="entry name" value="BOLA TRANSCRIPTION REGULATOR"/>
    <property type="match status" value="1"/>
</dbReference>
<dbReference type="RefSeq" id="XP_005091032.1">
    <property type="nucleotide sequence ID" value="XM_005090975.3"/>
</dbReference>
<organism evidence="4 5">
    <name type="scientific">Aplysia californica</name>
    <name type="common">California sea hare</name>
    <dbReference type="NCBI Taxonomy" id="6500"/>
    <lineage>
        <taxon>Eukaryota</taxon>
        <taxon>Metazoa</taxon>
        <taxon>Spiralia</taxon>
        <taxon>Lophotrochozoa</taxon>
        <taxon>Mollusca</taxon>
        <taxon>Gastropoda</taxon>
        <taxon>Heterobranchia</taxon>
        <taxon>Euthyneura</taxon>
        <taxon>Tectipleura</taxon>
        <taxon>Aplysiida</taxon>
        <taxon>Aplysioidea</taxon>
        <taxon>Aplysiidae</taxon>
        <taxon>Aplysia</taxon>
    </lineage>
</organism>
<comment type="similarity">
    <text evidence="1 2">Belongs to the BolA/IbaG family.</text>
</comment>
<evidence type="ECO:0000256" key="2">
    <source>
        <dbReference type="RuleBase" id="RU003860"/>
    </source>
</evidence>
<dbReference type="InterPro" id="IPR036065">
    <property type="entry name" value="BolA-like_sf"/>
</dbReference>
<sequence>MALKFGRSVYQYARFAKVNSFAKSLPCSGASIHSTVMGDEKPVETAIRTKLTEALKPQHLDVINESYMHNVPKGTESHFKVVIVSTAFENVKRLQKHQLVHKALEEELESSIHALSIVAKTPKEWETSQDVGQSPPCRGGAGL</sequence>
<protein>
    <submittedName>
        <fullName evidence="5">BolA-like protein 1</fullName>
    </submittedName>
</protein>
<accession>A0ABM0JD89</accession>
<name>A0ABM0JD89_APLCA</name>
<dbReference type="Pfam" id="PF01722">
    <property type="entry name" value="BolA"/>
    <property type="match status" value="1"/>
</dbReference>
<reference evidence="5" key="1">
    <citation type="submission" date="2025-08" db="UniProtKB">
        <authorList>
            <consortium name="RefSeq"/>
        </authorList>
    </citation>
    <scope>IDENTIFICATION</scope>
</reference>
<proteinExistence type="inferred from homology"/>
<gene>
    <name evidence="5" type="primary">LOC101857086</name>
</gene>